<dbReference type="PANTHER" id="PTHR42104">
    <property type="entry name" value="EXTRACELLULAR GUANYL-SPECIFIC RIBONUCLEASE RNTA (AFU_ORTHOLOGUE AFUA_4G03230)"/>
    <property type="match status" value="1"/>
</dbReference>
<dbReference type="GO" id="GO:0016787">
    <property type="term" value="F:hydrolase activity"/>
    <property type="evidence" value="ECO:0007669"/>
    <property type="project" value="UniProtKB-KW"/>
</dbReference>
<protein>
    <submittedName>
        <fullName evidence="7">Uncharacterized protein</fullName>
    </submittedName>
</protein>
<evidence type="ECO:0000256" key="5">
    <source>
        <dbReference type="ARBA" id="ARBA00023239"/>
    </source>
</evidence>
<keyword evidence="6" id="KW-0732">Signal</keyword>
<comment type="caution">
    <text evidence="7">The sequence shown here is derived from an EMBL/GenBank/DDBJ whole genome shotgun (WGS) entry which is preliminary data.</text>
</comment>
<dbReference type="SUPFAM" id="SSF53933">
    <property type="entry name" value="Microbial ribonucleases"/>
    <property type="match status" value="1"/>
</dbReference>
<gene>
    <name evidence="7" type="ORF">O9K51_07145</name>
</gene>
<keyword evidence="5" id="KW-0456">Lyase</keyword>
<name>A0AB34FLX1_9HYPO</name>
<evidence type="ECO:0000256" key="4">
    <source>
        <dbReference type="ARBA" id="ARBA00023157"/>
    </source>
</evidence>
<proteinExistence type="predicted"/>
<keyword evidence="3" id="KW-0378">Hydrolase</keyword>
<feature type="signal peptide" evidence="6">
    <location>
        <begin position="1"/>
        <end position="19"/>
    </location>
</feature>
<evidence type="ECO:0000256" key="6">
    <source>
        <dbReference type="SAM" id="SignalP"/>
    </source>
</evidence>
<feature type="chain" id="PRO_5044318893" evidence="6">
    <location>
        <begin position="20"/>
        <end position="128"/>
    </location>
</feature>
<dbReference type="Pfam" id="PF00545">
    <property type="entry name" value="Ribonuclease"/>
    <property type="match status" value="1"/>
</dbReference>
<keyword evidence="4" id="KW-1015">Disulfide bond</keyword>
<dbReference type="GO" id="GO:0046589">
    <property type="term" value="F:ribonuclease T1 activity"/>
    <property type="evidence" value="ECO:0007669"/>
    <property type="project" value="UniProtKB-EC"/>
</dbReference>
<dbReference type="Proteomes" id="UP001163105">
    <property type="component" value="Unassembled WGS sequence"/>
</dbReference>
<keyword evidence="2" id="KW-0255">Endonuclease</keyword>
<dbReference type="Gene3D" id="3.10.450.30">
    <property type="entry name" value="Microbial ribonucleases"/>
    <property type="match status" value="1"/>
</dbReference>
<dbReference type="InterPro" id="IPR016191">
    <property type="entry name" value="Ribonuclease/ribotoxin"/>
</dbReference>
<evidence type="ECO:0000313" key="8">
    <source>
        <dbReference type="Proteomes" id="UP001163105"/>
    </source>
</evidence>
<sequence>MMFSLKHVIFFGLLATSAAQPTLDPRAKVKEINCDGTEWSKDQINHSKRQARDLENSGYAYPKKFGNKDASGNDIFGAKGQLWEFPLTDPLWTNGVSPGTFRVIVKDNYDYVGVTNKDAGTGGTVHKC</sequence>
<reference evidence="7" key="1">
    <citation type="submission" date="2023-01" db="EMBL/GenBank/DDBJ databases">
        <title>The growth and conidiation of Purpureocillium lavendulum are regulated by nitrogen source and histone H3K14 acetylation.</title>
        <authorList>
            <person name="Tang P."/>
            <person name="Han J."/>
            <person name="Zhang C."/>
            <person name="Tang P."/>
            <person name="Qi F."/>
            <person name="Zhang K."/>
            <person name="Liang L."/>
        </authorList>
    </citation>
    <scope>NUCLEOTIDE SEQUENCE</scope>
    <source>
        <strain evidence="7">YMF1.00683</strain>
    </source>
</reference>
<keyword evidence="8" id="KW-1185">Reference proteome</keyword>
<evidence type="ECO:0000313" key="7">
    <source>
        <dbReference type="EMBL" id="KAJ6439260.1"/>
    </source>
</evidence>
<dbReference type="GO" id="GO:0003723">
    <property type="term" value="F:RNA binding"/>
    <property type="evidence" value="ECO:0007669"/>
    <property type="project" value="InterPro"/>
</dbReference>
<accession>A0AB34FLX1</accession>
<dbReference type="AlphaFoldDB" id="A0AB34FLX1"/>
<evidence type="ECO:0000256" key="2">
    <source>
        <dbReference type="ARBA" id="ARBA00022759"/>
    </source>
</evidence>
<evidence type="ECO:0000256" key="3">
    <source>
        <dbReference type="ARBA" id="ARBA00022801"/>
    </source>
</evidence>
<evidence type="ECO:0000256" key="1">
    <source>
        <dbReference type="ARBA" id="ARBA00022722"/>
    </source>
</evidence>
<dbReference type="InterPro" id="IPR000026">
    <property type="entry name" value="N1-like"/>
</dbReference>
<dbReference type="PANTHER" id="PTHR42104:SF2">
    <property type="entry name" value="GUANYL-SPECIFIC RIBONUCLEASE, PUTATIVE (AFU_ORTHOLOGUE AFUA_4G01200)-RELATED"/>
    <property type="match status" value="1"/>
</dbReference>
<keyword evidence="1" id="KW-0540">Nuclease</keyword>
<organism evidence="7 8">
    <name type="scientific">Purpureocillium lavendulum</name>
    <dbReference type="NCBI Taxonomy" id="1247861"/>
    <lineage>
        <taxon>Eukaryota</taxon>
        <taxon>Fungi</taxon>
        <taxon>Dikarya</taxon>
        <taxon>Ascomycota</taxon>
        <taxon>Pezizomycotina</taxon>
        <taxon>Sordariomycetes</taxon>
        <taxon>Hypocreomycetidae</taxon>
        <taxon>Hypocreales</taxon>
        <taxon>Ophiocordycipitaceae</taxon>
        <taxon>Purpureocillium</taxon>
    </lineage>
</organism>
<dbReference type="EMBL" id="JAQHRD010000006">
    <property type="protein sequence ID" value="KAJ6439260.1"/>
    <property type="molecule type" value="Genomic_DNA"/>
</dbReference>